<evidence type="ECO:0000256" key="1">
    <source>
        <dbReference type="SAM" id="MobiDB-lite"/>
    </source>
</evidence>
<gene>
    <name evidence="3" type="ORF">CKM354_000073000</name>
</gene>
<feature type="transmembrane region" description="Helical" evidence="2">
    <location>
        <begin position="14"/>
        <end position="37"/>
    </location>
</feature>
<dbReference type="AlphaFoldDB" id="A0A9P3F817"/>
<evidence type="ECO:0000256" key="2">
    <source>
        <dbReference type="SAM" id="Phobius"/>
    </source>
</evidence>
<sequence length="271" mass="29681">MPPSDKFPLSTTEIVIIAVAVVIGAVLLLSAIIFCLNRRKRQRQNVRYMHPKLRGGGDDETEVVEFMKSGSFDSTYPRSCELDSSSRPCELGYTTRPLSEVPRTLQPGQTNTALPAYTALAIELPKVELEDTSRRELPPSKSDEVLKPNPLNFSRPARDNTRLTCDTKGLQSVEATSDPRDAAAPEDDDVKPVDPNRVSSPTIPTLLQSLHKDESWTQRQPSPVSPLASPDLTPQKGRQRRVSFASPVSPFEPSASLDGTRLAAPLRPVSG</sequence>
<feature type="compositionally biased region" description="Polar residues" evidence="1">
    <location>
        <begin position="197"/>
        <end position="208"/>
    </location>
</feature>
<keyword evidence="4" id="KW-1185">Reference proteome</keyword>
<feature type="region of interest" description="Disordered" evidence="1">
    <location>
        <begin position="129"/>
        <end position="271"/>
    </location>
</feature>
<proteinExistence type="predicted"/>
<name>A0A9P3F817_9PEZI</name>
<protein>
    <submittedName>
        <fullName evidence="3">Uncharacterized protein</fullName>
    </submittedName>
</protein>
<comment type="caution">
    <text evidence="3">The sequence shown here is derived from an EMBL/GenBank/DDBJ whole genome shotgun (WGS) entry which is preliminary data.</text>
</comment>
<keyword evidence="2" id="KW-1133">Transmembrane helix</keyword>
<accession>A0A9P3F817</accession>
<organism evidence="3 4">
    <name type="scientific">Cercospora kikuchii</name>
    <dbReference type="NCBI Taxonomy" id="84275"/>
    <lineage>
        <taxon>Eukaryota</taxon>
        <taxon>Fungi</taxon>
        <taxon>Dikarya</taxon>
        <taxon>Ascomycota</taxon>
        <taxon>Pezizomycotina</taxon>
        <taxon>Dothideomycetes</taxon>
        <taxon>Dothideomycetidae</taxon>
        <taxon>Mycosphaerellales</taxon>
        <taxon>Mycosphaerellaceae</taxon>
        <taxon>Cercospora</taxon>
    </lineage>
</organism>
<evidence type="ECO:0000313" key="4">
    <source>
        <dbReference type="Proteomes" id="UP000825890"/>
    </source>
</evidence>
<dbReference type="GeneID" id="68286305"/>
<dbReference type="EMBL" id="BOLY01000001">
    <property type="protein sequence ID" value="GIZ37278.1"/>
    <property type="molecule type" value="Genomic_DNA"/>
</dbReference>
<keyword evidence="2" id="KW-0472">Membrane</keyword>
<dbReference type="RefSeq" id="XP_044651765.1">
    <property type="nucleotide sequence ID" value="XM_044795830.1"/>
</dbReference>
<reference evidence="3 4" key="1">
    <citation type="submission" date="2021-01" db="EMBL/GenBank/DDBJ databases">
        <title>Cercospora kikuchii MAFF 305040 whole genome shotgun sequence.</title>
        <authorList>
            <person name="Kashiwa T."/>
            <person name="Suzuki T."/>
        </authorList>
    </citation>
    <scope>NUCLEOTIDE SEQUENCE [LARGE SCALE GENOMIC DNA]</scope>
    <source>
        <strain evidence="3 4">MAFF 305040</strain>
    </source>
</reference>
<evidence type="ECO:0000313" key="3">
    <source>
        <dbReference type="EMBL" id="GIZ37278.1"/>
    </source>
</evidence>
<keyword evidence="2" id="KW-0812">Transmembrane</keyword>
<dbReference type="OrthoDB" id="3638344at2759"/>
<feature type="compositionally biased region" description="Basic and acidic residues" evidence="1">
    <location>
        <begin position="129"/>
        <end position="146"/>
    </location>
</feature>
<dbReference type="Proteomes" id="UP000825890">
    <property type="component" value="Unassembled WGS sequence"/>
</dbReference>